<keyword evidence="6 9" id="KW-0733">Signal recognition particle</keyword>
<dbReference type="NCBIfam" id="TIGR00959">
    <property type="entry name" value="ffh"/>
    <property type="match status" value="1"/>
</dbReference>
<dbReference type="EMBL" id="CZVV01000052">
    <property type="protein sequence ID" value="CUT01521.1"/>
    <property type="molecule type" value="Genomic_DNA"/>
</dbReference>
<dbReference type="InterPro" id="IPR013822">
    <property type="entry name" value="Signal_recog_particl_SRP54_hlx"/>
</dbReference>
<dbReference type="Proteomes" id="UP000243105">
    <property type="component" value="Unassembled WGS sequence"/>
</dbReference>
<dbReference type="InterPro" id="IPR027417">
    <property type="entry name" value="P-loop_NTPase"/>
</dbReference>
<feature type="coiled-coil region" evidence="10">
    <location>
        <begin position="310"/>
        <end position="342"/>
    </location>
</feature>
<dbReference type="EC" id="3.6.5.4" evidence="9"/>
<evidence type="ECO:0000256" key="2">
    <source>
        <dbReference type="ARBA" id="ARBA00022741"/>
    </source>
</evidence>
<dbReference type="InterPro" id="IPR004780">
    <property type="entry name" value="SRP"/>
</dbReference>
<dbReference type="GO" id="GO:0008312">
    <property type="term" value="F:7S RNA binding"/>
    <property type="evidence" value="ECO:0007669"/>
    <property type="project" value="InterPro"/>
</dbReference>
<comment type="domain">
    <text evidence="9">Composed of three domains: the N-terminal N domain, which is responsible for interactions with the ribosome, the central G domain, which binds GTP, and the C-terminal M domain, which binds the RNA and the signal sequence of the RNC.</text>
</comment>
<keyword evidence="9" id="KW-0963">Cytoplasm</keyword>
<dbReference type="RefSeq" id="WP_072263899.1">
    <property type="nucleotide sequence ID" value="NZ_CZVV01000052.1"/>
</dbReference>
<dbReference type="SMART" id="SM00382">
    <property type="entry name" value="AAA"/>
    <property type="match status" value="1"/>
</dbReference>
<dbReference type="InterPro" id="IPR000897">
    <property type="entry name" value="SRP54_GTPase_dom"/>
</dbReference>
<evidence type="ECO:0000256" key="10">
    <source>
        <dbReference type="SAM" id="Coils"/>
    </source>
</evidence>
<dbReference type="Pfam" id="PF00448">
    <property type="entry name" value="SRP54"/>
    <property type="match status" value="1"/>
</dbReference>
<dbReference type="SUPFAM" id="SSF47446">
    <property type="entry name" value="Signal peptide-binding domain"/>
    <property type="match status" value="1"/>
</dbReference>
<dbReference type="InterPro" id="IPR042101">
    <property type="entry name" value="SRP54_N_sf"/>
</dbReference>
<comment type="subcellular location">
    <subcellularLocation>
        <location evidence="9">Cytoplasm</location>
    </subcellularLocation>
    <text evidence="9">The SRP-RNC complex is targeted to the cytoplasmic membrane.</text>
</comment>
<dbReference type="HAMAP" id="MF_00306">
    <property type="entry name" value="SRP54"/>
    <property type="match status" value="1"/>
</dbReference>
<sequence length="444" mass="50317">MFEEITQKFETLFKKIRGQARITESNIAETMREIRRVLLEADVNYKVVKDFTEKVQQKALGQEVLRSITPGQMLIKIIYDELVSLMGSARADIKFSSNPPTVIMVVGLQGSGKTTFCAKLANHLKHKGRHPLLVAADVHRPAAIEQLRQLGEQIQVPVFPANSGIDYTESSFDAIQIALNSVDFARKNYRDVVIVDTAGRMHIDEEMMREVEKIKEALKPHEILFVVDSMTGQEAVNVAKEFNDRLNFDGVVLTKLDGDARGGAALSIKAVVNKPIKFVSVGEKLDALEPFYPDRMASRILGMGDIITLVEKAQRQVDEEKAKKLEEKLKKNQFTLEDFRDQIREIRRMGPLKEILSMIPGVGSAIRNVDIDEKELVKIEAIINSMTPEERRKPNIINASRKRRIAMGSGTTVQDVNRLLKQFEEMQKLLKQLNRGKFKNFKIF</sequence>
<proteinExistence type="inferred from homology"/>
<evidence type="ECO:0000256" key="1">
    <source>
        <dbReference type="ARBA" id="ARBA00005450"/>
    </source>
</evidence>
<evidence type="ECO:0000256" key="3">
    <source>
        <dbReference type="ARBA" id="ARBA00022801"/>
    </source>
</evidence>
<reference evidence="12 13" key="1">
    <citation type="submission" date="2015-11" db="EMBL/GenBank/DDBJ databases">
        <authorList>
            <person name="Varghese N."/>
        </authorList>
    </citation>
    <scope>NUCLEOTIDE SEQUENCE [LARGE SCALE GENOMIC DNA]</scope>
    <source>
        <strain evidence="12 13">JGI-25</strain>
    </source>
</reference>
<comment type="catalytic activity">
    <reaction evidence="8 9">
        <text>GTP + H2O = GDP + phosphate + H(+)</text>
        <dbReference type="Rhea" id="RHEA:19669"/>
        <dbReference type="ChEBI" id="CHEBI:15377"/>
        <dbReference type="ChEBI" id="CHEBI:15378"/>
        <dbReference type="ChEBI" id="CHEBI:37565"/>
        <dbReference type="ChEBI" id="CHEBI:43474"/>
        <dbReference type="ChEBI" id="CHEBI:58189"/>
        <dbReference type="EC" id="3.6.5.4"/>
    </reaction>
</comment>
<evidence type="ECO:0000256" key="8">
    <source>
        <dbReference type="ARBA" id="ARBA00048027"/>
    </source>
</evidence>
<dbReference type="InterPro" id="IPR036891">
    <property type="entry name" value="Signal_recog_part_SRP54_M_sf"/>
</dbReference>
<feature type="binding site" evidence="9">
    <location>
        <begin position="107"/>
        <end position="114"/>
    </location>
    <ligand>
        <name>GTP</name>
        <dbReference type="ChEBI" id="CHEBI:37565"/>
    </ligand>
</feature>
<dbReference type="GO" id="GO:0005525">
    <property type="term" value="F:GTP binding"/>
    <property type="evidence" value="ECO:0007669"/>
    <property type="project" value="UniProtKB-UniRule"/>
</dbReference>
<comment type="subunit">
    <text evidence="9">Part of the signal recognition particle protein translocation system, which is composed of SRP and FtsY.</text>
</comment>
<dbReference type="PANTHER" id="PTHR11564">
    <property type="entry name" value="SIGNAL RECOGNITION PARTICLE 54K PROTEIN SRP54"/>
    <property type="match status" value="1"/>
</dbReference>
<feature type="binding site" evidence="9">
    <location>
        <begin position="196"/>
        <end position="200"/>
    </location>
    <ligand>
        <name>GTP</name>
        <dbReference type="ChEBI" id="CHEBI:37565"/>
    </ligand>
</feature>
<comment type="function">
    <text evidence="9">Involved in targeting and insertion of nascent membrane proteins into the cytoplasmic membrane. Binds to the hydrophobic signal sequence of the ribosome-nascent chain (RNC) as it emerges from the ribosomes. The SRP-RNC complex is then targeted to the cytoplasmic membrane where it interacts with the SRP receptor FtsY.</text>
</comment>
<keyword evidence="5 9" id="KW-0342">GTP-binding</keyword>
<keyword evidence="3 9" id="KW-0378">Hydrolase</keyword>
<dbReference type="InterPro" id="IPR003593">
    <property type="entry name" value="AAA+_ATPase"/>
</dbReference>
<dbReference type="Gene3D" id="1.10.260.30">
    <property type="entry name" value="Signal recognition particle, SRP54 subunit, M-domain"/>
    <property type="match status" value="1"/>
</dbReference>
<keyword evidence="7 9" id="KW-0687">Ribonucleoprotein</keyword>
<evidence type="ECO:0000259" key="11">
    <source>
        <dbReference type="PROSITE" id="PS00300"/>
    </source>
</evidence>
<evidence type="ECO:0000313" key="12">
    <source>
        <dbReference type="EMBL" id="CUT01521.1"/>
    </source>
</evidence>
<dbReference type="Gene3D" id="3.40.50.300">
    <property type="entry name" value="P-loop containing nucleotide triphosphate hydrolases"/>
    <property type="match status" value="1"/>
</dbReference>
<gene>
    <name evidence="9" type="primary">ffh</name>
    <name evidence="12" type="ORF">JGI25_00907</name>
</gene>
<keyword evidence="10" id="KW-0175">Coiled coil</keyword>
<feature type="binding site" evidence="9">
    <location>
        <begin position="254"/>
        <end position="257"/>
    </location>
    <ligand>
        <name>GTP</name>
        <dbReference type="ChEBI" id="CHEBI:37565"/>
    </ligand>
</feature>
<keyword evidence="4 9" id="KW-0694">RNA-binding</keyword>
<dbReference type="Pfam" id="PF02881">
    <property type="entry name" value="SRP54_N"/>
    <property type="match status" value="1"/>
</dbReference>
<accession>A0A916PBW2</accession>
<keyword evidence="2 9" id="KW-0547">Nucleotide-binding</keyword>
<dbReference type="GO" id="GO:0048500">
    <property type="term" value="C:signal recognition particle"/>
    <property type="evidence" value="ECO:0007669"/>
    <property type="project" value="UniProtKB-UniRule"/>
</dbReference>
<dbReference type="SUPFAM" id="SSF52540">
    <property type="entry name" value="P-loop containing nucleoside triphosphate hydrolases"/>
    <property type="match status" value="1"/>
</dbReference>
<feature type="domain" description="SRP54-type proteins GTP-binding" evidence="11">
    <location>
        <begin position="275"/>
        <end position="288"/>
    </location>
</feature>
<evidence type="ECO:0000256" key="4">
    <source>
        <dbReference type="ARBA" id="ARBA00022884"/>
    </source>
</evidence>
<dbReference type="Gene3D" id="1.20.120.140">
    <property type="entry name" value="Signal recognition particle SRP54, nucleotide-binding domain"/>
    <property type="match status" value="1"/>
</dbReference>
<evidence type="ECO:0000256" key="7">
    <source>
        <dbReference type="ARBA" id="ARBA00023274"/>
    </source>
</evidence>
<evidence type="ECO:0000256" key="5">
    <source>
        <dbReference type="ARBA" id="ARBA00023134"/>
    </source>
</evidence>
<evidence type="ECO:0000313" key="13">
    <source>
        <dbReference type="Proteomes" id="UP000243105"/>
    </source>
</evidence>
<dbReference type="GO" id="GO:0003924">
    <property type="term" value="F:GTPase activity"/>
    <property type="evidence" value="ECO:0007669"/>
    <property type="project" value="UniProtKB-UniRule"/>
</dbReference>
<protein>
    <recommendedName>
        <fullName evidence="9">Signal recognition particle protein</fullName>
        <ecNumber evidence="9">3.6.5.4</ecNumber>
    </recommendedName>
    <alternativeName>
        <fullName evidence="9">Fifty-four homolog</fullName>
    </alternativeName>
</protein>
<organism evidence="12 13">
    <name type="scientific">Kryptobacter tengchongensis</name>
    <dbReference type="NCBI Taxonomy" id="1643429"/>
    <lineage>
        <taxon>Bacteria</taxon>
        <taxon>Pseudomonadati</taxon>
        <taxon>Candidatus Kryptoniota</taxon>
        <taxon>Candidatus Kryptobacter</taxon>
    </lineage>
</organism>
<dbReference type="Pfam" id="PF02978">
    <property type="entry name" value="SRP_SPB"/>
    <property type="match status" value="1"/>
</dbReference>
<comment type="similarity">
    <text evidence="1 9">Belongs to the GTP-binding SRP family. SRP54 subfamily.</text>
</comment>
<dbReference type="InterPro" id="IPR004125">
    <property type="entry name" value="Signal_recog_particle_SRP54_M"/>
</dbReference>
<dbReference type="AlphaFoldDB" id="A0A916PBW2"/>
<dbReference type="SMART" id="SM00962">
    <property type="entry name" value="SRP54"/>
    <property type="match status" value="1"/>
</dbReference>
<dbReference type="FunFam" id="3.40.50.300:FF:000022">
    <property type="entry name" value="Signal recognition particle 54 kDa subunit"/>
    <property type="match status" value="1"/>
</dbReference>
<comment type="caution">
    <text evidence="12">The sequence shown here is derived from an EMBL/GenBank/DDBJ whole genome shotgun (WGS) entry which is preliminary data.</text>
</comment>
<evidence type="ECO:0000256" key="9">
    <source>
        <dbReference type="HAMAP-Rule" id="MF_00306"/>
    </source>
</evidence>
<dbReference type="PROSITE" id="PS00300">
    <property type="entry name" value="SRP54"/>
    <property type="match status" value="1"/>
</dbReference>
<dbReference type="PANTHER" id="PTHR11564:SF5">
    <property type="entry name" value="SIGNAL RECOGNITION PARTICLE SUBUNIT SRP54"/>
    <property type="match status" value="1"/>
</dbReference>
<dbReference type="SMART" id="SM00963">
    <property type="entry name" value="SRP54_N"/>
    <property type="match status" value="1"/>
</dbReference>
<name>A0A916PBW2_KRYT1</name>
<dbReference type="InterPro" id="IPR022941">
    <property type="entry name" value="SRP54"/>
</dbReference>
<dbReference type="GO" id="GO:0006614">
    <property type="term" value="P:SRP-dependent cotranslational protein targeting to membrane"/>
    <property type="evidence" value="ECO:0007669"/>
    <property type="project" value="InterPro"/>
</dbReference>
<dbReference type="CDD" id="cd18539">
    <property type="entry name" value="SRP_G"/>
    <property type="match status" value="1"/>
</dbReference>
<evidence type="ECO:0000256" key="6">
    <source>
        <dbReference type="ARBA" id="ARBA00023135"/>
    </source>
</evidence>